<feature type="transmembrane region" description="Helical" evidence="1">
    <location>
        <begin position="26"/>
        <end position="44"/>
    </location>
</feature>
<dbReference type="EMBL" id="KP876466">
    <property type="protein sequence ID" value="AKA61804.1"/>
    <property type="molecule type" value="Genomic_DNA"/>
</dbReference>
<dbReference type="GeneID" id="26627318"/>
<dbReference type="RefSeq" id="YP_009200181.1">
    <property type="nucleotide sequence ID" value="NC_028818.1"/>
</dbReference>
<dbReference type="KEGG" id="vg:26627318"/>
<protein>
    <submittedName>
        <fullName evidence="2">Uncharacterized protein</fullName>
    </submittedName>
</protein>
<keyword evidence="1" id="KW-1133">Transmembrane helix</keyword>
<organism evidence="2 3">
    <name type="scientific">Streptomyces phage TP1604</name>
    <dbReference type="NCBI Taxonomy" id="1636184"/>
    <lineage>
        <taxon>Viruses</taxon>
        <taxon>Duplodnaviria</taxon>
        <taxon>Heunggongvirae</taxon>
        <taxon>Uroviricota</taxon>
        <taxon>Caudoviricetes</taxon>
        <taxon>Woodruffvirus</taxon>
        <taxon>Woodruffvirus TP1604</taxon>
    </lineage>
</organism>
<accession>A0A0E3GMV2</accession>
<keyword evidence="1" id="KW-0812">Transmembrane</keyword>
<reference evidence="2 3" key="1">
    <citation type="submission" date="2015-03" db="EMBL/GenBank/DDBJ databases">
        <authorList>
            <person name="Phan H."/>
            <person name="Ton P."/>
            <person name="Bernal J.T."/>
            <person name="Kanani-Hendijani T.A."/>
            <person name="Munguia J."/>
            <person name="Olumba F.C."/>
            <person name="Orozco S."/>
            <person name="Gibbs Z.A."/>
            <person name="Donegan-Quick R."/>
            <person name="Visi D.K."/>
            <person name="Allen M.S."/>
            <person name="Hughes L.E."/>
            <person name="Bradley K.W."/>
            <person name="Asai D.J."/>
            <person name="Bowman C.A."/>
            <person name="Russell D.A."/>
            <person name="Pope W.H."/>
            <person name="Jacobs-Sera D."/>
            <person name="Hendrix R.W."/>
            <person name="Hatfull G.F."/>
        </authorList>
    </citation>
    <scope>NUCLEOTIDE SEQUENCE [LARGE SCALE GENOMIC DNA]</scope>
</reference>
<keyword evidence="1" id="KW-0472">Membrane</keyword>
<dbReference type="OrthoDB" id="38625at10239"/>
<dbReference type="Proteomes" id="UP000033006">
    <property type="component" value="Segment"/>
</dbReference>
<name>A0A0E3GMV2_9CAUD</name>
<evidence type="ECO:0000256" key="1">
    <source>
        <dbReference type="SAM" id="Phobius"/>
    </source>
</evidence>
<keyword evidence="3" id="KW-1185">Reference proteome</keyword>
<proteinExistence type="predicted"/>
<gene>
    <name evidence="2" type="ORF">SEA_TP1604_66</name>
</gene>
<evidence type="ECO:0000313" key="2">
    <source>
        <dbReference type="EMBL" id="AKA61804.1"/>
    </source>
</evidence>
<sequence length="55" mass="5992">MSRIVFLAIMVVSALSIFNVINPPMWVSAAITGVGFSLLVNIIVDQRMKRAKGES</sequence>
<evidence type="ECO:0000313" key="3">
    <source>
        <dbReference type="Proteomes" id="UP000033006"/>
    </source>
</evidence>